<keyword evidence="1" id="KW-0489">Methyltransferase</keyword>
<accession>A0A977PYT5</accession>
<sequence length="243" mass="28365">MNNPTFSNFYQKQGKAYFQSDRPEMLTYIPSTAKIILEVGCGQGNFGRLIKKHYEAEIWGIELNSQAAMQASQCLDRVICDNFEDDLDLPQHYFDCIIFNDVLEHLVEPERALILARKLLTGSGVIVASIPNVRYFNNLWELLIEADWQYKDLGILDRTHLRFFTRKSMIKLFQQLGYEIQNIEGIHPCEQNYPLAVAPRRRQMFLLLFPWLDKLFRGHLGDMRYQQFAIVAKIQLNKPNASE</sequence>
<name>A0A977PYT5_9CYAN</name>
<dbReference type="KEGG" id="wna:KA717_18045"/>
<dbReference type="CDD" id="cd02440">
    <property type="entry name" value="AdoMet_MTases"/>
    <property type="match status" value="1"/>
</dbReference>
<dbReference type="PANTHER" id="PTHR43861">
    <property type="entry name" value="TRANS-ACONITATE 2-METHYLTRANSFERASE-RELATED"/>
    <property type="match status" value="1"/>
</dbReference>
<evidence type="ECO:0000313" key="1">
    <source>
        <dbReference type="EMBL" id="UXE64224.1"/>
    </source>
</evidence>
<dbReference type="Gene3D" id="3.40.50.150">
    <property type="entry name" value="Vaccinia Virus protein VP39"/>
    <property type="match status" value="1"/>
</dbReference>
<gene>
    <name evidence="1" type="ORF">KA717_18045</name>
</gene>
<dbReference type="Proteomes" id="UP001065613">
    <property type="component" value="Chromosome"/>
</dbReference>
<proteinExistence type="predicted"/>
<dbReference type="GO" id="GO:0008168">
    <property type="term" value="F:methyltransferase activity"/>
    <property type="evidence" value="ECO:0007669"/>
    <property type="project" value="UniProtKB-KW"/>
</dbReference>
<dbReference type="EMBL" id="CP073041">
    <property type="protein sequence ID" value="UXE64224.1"/>
    <property type="molecule type" value="Genomic_DNA"/>
</dbReference>
<dbReference type="SUPFAM" id="SSF53335">
    <property type="entry name" value="S-adenosyl-L-methionine-dependent methyltransferases"/>
    <property type="match status" value="1"/>
</dbReference>
<protein>
    <submittedName>
        <fullName evidence="1">Class I SAM-dependent methyltransferase</fullName>
    </submittedName>
</protein>
<dbReference type="PANTHER" id="PTHR43861:SF6">
    <property type="entry name" value="METHYLTRANSFERASE TYPE 11"/>
    <property type="match status" value="1"/>
</dbReference>
<reference evidence="1" key="1">
    <citation type="submission" date="2021-04" db="EMBL/GenBank/DDBJ databases">
        <title>Genome sequence of Woronichinia naegeliana from Washington state freshwater lake bloom.</title>
        <authorList>
            <person name="Dreher T.W."/>
        </authorList>
    </citation>
    <scope>NUCLEOTIDE SEQUENCE</scope>
    <source>
        <strain evidence="1">WA131</strain>
    </source>
</reference>
<keyword evidence="1" id="KW-0808">Transferase</keyword>
<dbReference type="Pfam" id="PF13489">
    <property type="entry name" value="Methyltransf_23"/>
    <property type="match status" value="1"/>
</dbReference>
<dbReference type="GO" id="GO:0032259">
    <property type="term" value="P:methylation"/>
    <property type="evidence" value="ECO:0007669"/>
    <property type="project" value="UniProtKB-KW"/>
</dbReference>
<dbReference type="InterPro" id="IPR029063">
    <property type="entry name" value="SAM-dependent_MTases_sf"/>
</dbReference>
<organism evidence="1">
    <name type="scientific">Woronichinia naegeliana WA131</name>
    <dbReference type="NCBI Taxonomy" id="2824559"/>
    <lineage>
        <taxon>Bacteria</taxon>
        <taxon>Bacillati</taxon>
        <taxon>Cyanobacteriota</taxon>
        <taxon>Cyanophyceae</taxon>
        <taxon>Synechococcales</taxon>
        <taxon>Coelosphaeriaceae</taxon>
        <taxon>Woronichinia</taxon>
    </lineage>
</organism>
<dbReference type="AlphaFoldDB" id="A0A977PYT5"/>